<reference evidence="2" key="1">
    <citation type="submission" date="2016-06" db="EMBL/GenBank/DDBJ databases">
        <title>Parallel loss of symbiosis genes in relatives of nitrogen-fixing non-legume Parasponia.</title>
        <authorList>
            <person name="Van Velzen R."/>
            <person name="Holmer R."/>
            <person name="Bu F."/>
            <person name="Rutten L."/>
            <person name="Van Zeijl A."/>
            <person name="Liu W."/>
            <person name="Santuari L."/>
            <person name="Cao Q."/>
            <person name="Sharma T."/>
            <person name="Shen D."/>
            <person name="Roswanjaya Y."/>
            <person name="Wardhani T."/>
            <person name="Kalhor M.S."/>
            <person name="Jansen J."/>
            <person name="Van den Hoogen J."/>
            <person name="Gungor B."/>
            <person name="Hartog M."/>
            <person name="Hontelez J."/>
            <person name="Verver J."/>
            <person name="Yang W.-C."/>
            <person name="Schijlen E."/>
            <person name="Repin R."/>
            <person name="Schilthuizen M."/>
            <person name="Schranz E."/>
            <person name="Heidstra R."/>
            <person name="Miyata K."/>
            <person name="Fedorova E."/>
            <person name="Kohlen W."/>
            <person name="Bisseling T."/>
            <person name="Smit S."/>
            <person name="Geurts R."/>
        </authorList>
    </citation>
    <scope>NUCLEOTIDE SEQUENCE [LARGE SCALE GENOMIC DNA]</scope>
    <source>
        <strain evidence="2">cv. WU1-14</strain>
    </source>
</reference>
<proteinExistence type="predicted"/>
<organism evidence="1 2">
    <name type="scientific">Parasponia andersonii</name>
    <name type="common">Sponia andersonii</name>
    <dbReference type="NCBI Taxonomy" id="3476"/>
    <lineage>
        <taxon>Eukaryota</taxon>
        <taxon>Viridiplantae</taxon>
        <taxon>Streptophyta</taxon>
        <taxon>Embryophyta</taxon>
        <taxon>Tracheophyta</taxon>
        <taxon>Spermatophyta</taxon>
        <taxon>Magnoliopsida</taxon>
        <taxon>eudicotyledons</taxon>
        <taxon>Gunneridae</taxon>
        <taxon>Pentapetalae</taxon>
        <taxon>rosids</taxon>
        <taxon>fabids</taxon>
        <taxon>Rosales</taxon>
        <taxon>Cannabaceae</taxon>
        <taxon>Parasponia</taxon>
    </lineage>
</organism>
<dbReference type="Proteomes" id="UP000237105">
    <property type="component" value="Unassembled WGS sequence"/>
</dbReference>
<sequence length="117" mass="13002">MKARRDGIHAMNNGRLEVDIEDAEHVNGVKNHTQHNQPSLPRLQPFPSTRYARSSTPLYVSVPQNPIATTHVLALALYCFTLTFSAKGLKAELGRVLPGLVPDLEDLRRSNLPSLCF</sequence>
<gene>
    <name evidence="1" type="ORF">PanWU01x14_244210</name>
</gene>
<accession>A0A2P5BF97</accession>
<dbReference type="AlphaFoldDB" id="A0A2P5BF97"/>
<keyword evidence="2" id="KW-1185">Reference proteome</keyword>
<evidence type="ECO:0000313" key="2">
    <source>
        <dbReference type="Proteomes" id="UP000237105"/>
    </source>
</evidence>
<dbReference type="EMBL" id="JXTB01000294">
    <property type="protein sequence ID" value="PON47462.1"/>
    <property type="molecule type" value="Genomic_DNA"/>
</dbReference>
<evidence type="ECO:0000313" key="1">
    <source>
        <dbReference type="EMBL" id="PON47462.1"/>
    </source>
</evidence>
<protein>
    <submittedName>
        <fullName evidence="1">Uncharacterized protein</fullName>
    </submittedName>
</protein>
<name>A0A2P5BF97_PARAD</name>
<comment type="caution">
    <text evidence="1">The sequence shown here is derived from an EMBL/GenBank/DDBJ whole genome shotgun (WGS) entry which is preliminary data.</text>
</comment>